<dbReference type="InParanoid" id="A0A2H3DCB7"/>
<evidence type="ECO:0000313" key="2">
    <source>
        <dbReference type="Proteomes" id="UP000217790"/>
    </source>
</evidence>
<protein>
    <submittedName>
        <fullName evidence="1">Uncharacterized protein</fullName>
    </submittedName>
</protein>
<keyword evidence="2" id="KW-1185">Reference proteome</keyword>
<proteinExistence type="predicted"/>
<accession>A0A2H3DCB7</accession>
<dbReference type="Proteomes" id="UP000217790">
    <property type="component" value="Unassembled WGS sequence"/>
</dbReference>
<gene>
    <name evidence="1" type="ORF">ARMGADRAFT_1017117</name>
</gene>
<dbReference type="AlphaFoldDB" id="A0A2H3DCB7"/>
<dbReference type="EMBL" id="KZ293682">
    <property type="protein sequence ID" value="PBK86727.1"/>
    <property type="molecule type" value="Genomic_DNA"/>
</dbReference>
<name>A0A2H3DCB7_ARMGA</name>
<sequence length="73" mass="8734">MDRDEWFRRYYEDVILMNSSDKERRTQALLKYESLPEVTITSYGSRVPKQRSYTGRKPIIPSALADTLYRPHH</sequence>
<dbReference type="OMA" id="DAKEWFW"/>
<reference evidence="2" key="1">
    <citation type="journal article" date="2017" name="Nat. Ecol. Evol.">
        <title>Genome expansion and lineage-specific genetic innovations in the forest pathogenic fungi Armillaria.</title>
        <authorList>
            <person name="Sipos G."/>
            <person name="Prasanna A.N."/>
            <person name="Walter M.C."/>
            <person name="O'Connor E."/>
            <person name="Balint B."/>
            <person name="Krizsan K."/>
            <person name="Kiss B."/>
            <person name="Hess J."/>
            <person name="Varga T."/>
            <person name="Slot J."/>
            <person name="Riley R."/>
            <person name="Boka B."/>
            <person name="Rigling D."/>
            <person name="Barry K."/>
            <person name="Lee J."/>
            <person name="Mihaltcheva S."/>
            <person name="LaButti K."/>
            <person name="Lipzen A."/>
            <person name="Waldron R."/>
            <person name="Moloney N.M."/>
            <person name="Sperisen C."/>
            <person name="Kredics L."/>
            <person name="Vagvoelgyi C."/>
            <person name="Patrignani A."/>
            <person name="Fitzpatrick D."/>
            <person name="Nagy I."/>
            <person name="Doyle S."/>
            <person name="Anderson J.B."/>
            <person name="Grigoriev I.V."/>
            <person name="Gueldener U."/>
            <person name="Muensterkoetter M."/>
            <person name="Nagy L.G."/>
        </authorList>
    </citation>
    <scope>NUCLEOTIDE SEQUENCE [LARGE SCALE GENOMIC DNA]</scope>
    <source>
        <strain evidence="2">Ar21-2</strain>
    </source>
</reference>
<dbReference type="OrthoDB" id="10457259at2759"/>
<organism evidence="1 2">
    <name type="scientific">Armillaria gallica</name>
    <name type="common">Bulbous honey fungus</name>
    <name type="synonym">Armillaria bulbosa</name>
    <dbReference type="NCBI Taxonomy" id="47427"/>
    <lineage>
        <taxon>Eukaryota</taxon>
        <taxon>Fungi</taxon>
        <taxon>Dikarya</taxon>
        <taxon>Basidiomycota</taxon>
        <taxon>Agaricomycotina</taxon>
        <taxon>Agaricomycetes</taxon>
        <taxon>Agaricomycetidae</taxon>
        <taxon>Agaricales</taxon>
        <taxon>Marasmiineae</taxon>
        <taxon>Physalacriaceae</taxon>
        <taxon>Armillaria</taxon>
    </lineage>
</organism>
<evidence type="ECO:0000313" key="1">
    <source>
        <dbReference type="EMBL" id="PBK86727.1"/>
    </source>
</evidence>